<gene>
    <name evidence="11" type="primary">gvpN</name>
    <name evidence="11" type="ORF">BG04_214</name>
</gene>
<dbReference type="AlphaFoldDB" id="A0A0B6AI30"/>
<dbReference type="KEGG" id="bmeg:BG04_214"/>
<reference evidence="11 12" key="1">
    <citation type="journal article" date="2015" name="Genome Announc.">
        <title>Complete genome sequences for 35 biothreat assay-relevant bacillus species.</title>
        <authorList>
            <person name="Johnson S.L."/>
            <person name="Daligault H.E."/>
            <person name="Davenport K.W."/>
            <person name="Jaissle J."/>
            <person name="Frey K.G."/>
            <person name="Ladner J.T."/>
            <person name="Broomall S.M."/>
            <person name="Bishop-Lilly K.A."/>
            <person name="Bruce D.C."/>
            <person name="Gibbons H.S."/>
            <person name="Coyne S.R."/>
            <person name="Lo C.C."/>
            <person name="Meincke L."/>
            <person name="Munk A.C."/>
            <person name="Koroleva G.I."/>
            <person name="Rosenzweig C.N."/>
            <person name="Palacios G.F."/>
            <person name="Redden C.L."/>
            <person name="Minogue T.D."/>
            <person name="Chain P.S."/>
        </authorList>
    </citation>
    <scope>NUCLEOTIDE SEQUENCE [LARGE SCALE GENOMIC DNA]</scope>
    <source>
        <strain evidence="12">ATCC 14581 / DSM 32 / JCM 2506 / NBRC 15308 / NCIMB 9376 / NCTC 10342 / NRRL B-14308 / VKM B-512</strain>
    </source>
</reference>
<dbReference type="EMBL" id="CP009920">
    <property type="protein sequence ID" value="AJI24535.1"/>
    <property type="molecule type" value="Genomic_DNA"/>
</dbReference>
<dbReference type="RefSeq" id="WP_034650430.1">
    <property type="nucleotide sequence ID" value="NZ_BCVB01000006.1"/>
</dbReference>
<feature type="domain" description="AAA+ ATPase" evidence="10">
    <location>
        <begin position="34"/>
        <end position="202"/>
    </location>
</feature>
<evidence type="ECO:0000259" key="10">
    <source>
        <dbReference type="SMART" id="SM00382"/>
    </source>
</evidence>
<dbReference type="CDD" id="cd00009">
    <property type="entry name" value="AAA"/>
    <property type="match status" value="1"/>
</dbReference>
<dbReference type="GO" id="GO:0031412">
    <property type="term" value="P:gas vesicle organization"/>
    <property type="evidence" value="ECO:0007669"/>
    <property type="project" value="InterPro"/>
</dbReference>
<evidence type="ECO:0000256" key="2">
    <source>
        <dbReference type="ARBA" id="ARBA00009417"/>
    </source>
</evidence>
<dbReference type="GeneID" id="93643730"/>
<dbReference type="Pfam" id="PF07728">
    <property type="entry name" value="AAA_5"/>
    <property type="match status" value="1"/>
</dbReference>
<comment type="catalytic activity">
    <reaction evidence="9">
        <text>ATP + H2O = ADP + phosphate + H(+)</text>
        <dbReference type="Rhea" id="RHEA:13065"/>
        <dbReference type="ChEBI" id="CHEBI:15377"/>
        <dbReference type="ChEBI" id="CHEBI:15378"/>
        <dbReference type="ChEBI" id="CHEBI:30616"/>
        <dbReference type="ChEBI" id="CHEBI:43474"/>
        <dbReference type="ChEBI" id="CHEBI:456216"/>
    </reaction>
</comment>
<evidence type="ECO:0000256" key="8">
    <source>
        <dbReference type="ARBA" id="ARBA00035108"/>
    </source>
</evidence>
<evidence type="ECO:0000256" key="3">
    <source>
        <dbReference type="ARBA" id="ARBA00022490"/>
    </source>
</evidence>
<dbReference type="InterPro" id="IPR003593">
    <property type="entry name" value="AAA+_ATPase"/>
</dbReference>
<protein>
    <submittedName>
        <fullName evidence="11">Gas vesicle protein GvpN</fullName>
    </submittedName>
</protein>
<organism evidence="11 12">
    <name type="scientific">Priestia megaterium (strain ATCC 14581 / DSM 32 / CCUG 1817 / JCM 2506 / NBRC 15308 / NCIMB 9376 / NCTC 10342 / NRRL B-14308 / VKM B-512 / Ford 19)</name>
    <name type="common">Bacillus megaterium</name>
    <dbReference type="NCBI Taxonomy" id="1348623"/>
    <lineage>
        <taxon>Bacteria</taxon>
        <taxon>Bacillati</taxon>
        <taxon>Bacillota</taxon>
        <taxon>Bacilli</taxon>
        <taxon>Bacillales</taxon>
        <taxon>Bacillaceae</taxon>
        <taxon>Priestia</taxon>
    </lineage>
</organism>
<dbReference type="SUPFAM" id="SSF52540">
    <property type="entry name" value="P-loop containing nucleoside triphosphate hydrolases"/>
    <property type="match status" value="1"/>
</dbReference>
<sequence length="308" mass="34715">MTVLTDKRKKGSGAFIQDDETKEVLSRALSYLKSGYSIHFTGPAGGGKTSLARALAKKRKRPVMLMHGNHELNNKDLIGDFTGYTSKKVIDQYVRSVYKKDEQVSENWQDGRLLEAVKNGYTLIYDEFTRSKPATNNIFLSILEEGVLPLYGVKMTDPFVRVHPDFRVIFTSNPAEYAGVYDTQDALLDRLITMFIDYKDIDRETAILTEKTDVEEDEARTIVTLVANVRNRSGDENSSGLSLRASLMIATLATQQDIAIDGNDEDFQTLCMDILHHPLTKCLDEENAKSKAEKIILEECKNIDTEEK</sequence>
<keyword evidence="7" id="KW-0304">Gas vesicle</keyword>
<keyword evidence="4" id="KW-0547">Nucleotide-binding</keyword>
<dbReference type="InterPro" id="IPR050764">
    <property type="entry name" value="CbbQ/NirQ/NorQ/GpvN"/>
</dbReference>
<keyword evidence="5" id="KW-0378">Hydrolase</keyword>
<keyword evidence="3" id="KW-0963">Cytoplasm</keyword>
<dbReference type="GO" id="GO:0031411">
    <property type="term" value="C:gas vesicle"/>
    <property type="evidence" value="ECO:0007669"/>
    <property type="project" value="UniProtKB-SubCell"/>
</dbReference>
<proteinExistence type="inferred from homology"/>
<dbReference type="PANTHER" id="PTHR42759">
    <property type="entry name" value="MOXR FAMILY PROTEIN"/>
    <property type="match status" value="1"/>
</dbReference>
<evidence type="ECO:0000313" key="12">
    <source>
        <dbReference type="Proteomes" id="UP000031829"/>
    </source>
</evidence>
<comment type="subcellular location">
    <subcellularLocation>
        <location evidence="1">Cytoplasm</location>
    </subcellularLocation>
    <subcellularLocation>
        <location evidence="8">Gas vesicle</location>
    </subcellularLocation>
</comment>
<evidence type="ECO:0000256" key="1">
    <source>
        <dbReference type="ARBA" id="ARBA00004496"/>
    </source>
</evidence>
<name>A0A0B6AI30_PRIM2</name>
<accession>A0A0B6AI30</accession>
<dbReference type="GO" id="GO:0005524">
    <property type="term" value="F:ATP binding"/>
    <property type="evidence" value="ECO:0007669"/>
    <property type="project" value="UniProtKB-KW"/>
</dbReference>
<evidence type="ECO:0000256" key="6">
    <source>
        <dbReference type="ARBA" id="ARBA00022840"/>
    </source>
</evidence>
<dbReference type="NCBIfam" id="TIGR02640">
    <property type="entry name" value="gas_vesic_GvpN"/>
    <property type="match status" value="1"/>
</dbReference>
<dbReference type="HOGENOM" id="CLU_051123_1_0_9"/>
<dbReference type="InterPro" id="IPR027417">
    <property type="entry name" value="P-loop_NTPase"/>
</dbReference>
<evidence type="ECO:0000313" key="11">
    <source>
        <dbReference type="EMBL" id="AJI24535.1"/>
    </source>
</evidence>
<dbReference type="GO" id="GO:0005737">
    <property type="term" value="C:cytoplasm"/>
    <property type="evidence" value="ECO:0007669"/>
    <property type="project" value="UniProtKB-SubCell"/>
</dbReference>
<evidence type="ECO:0000256" key="4">
    <source>
        <dbReference type="ARBA" id="ARBA00022741"/>
    </source>
</evidence>
<evidence type="ECO:0000256" key="9">
    <source>
        <dbReference type="ARBA" id="ARBA00049360"/>
    </source>
</evidence>
<dbReference type="SMART" id="SM00382">
    <property type="entry name" value="AAA"/>
    <property type="match status" value="1"/>
</dbReference>
<dbReference type="InterPro" id="IPR013462">
    <property type="entry name" value="Gas-vesicle_GvpN"/>
</dbReference>
<keyword evidence="6" id="KW-0067">ATP-binding</keyword>
<evidence type="ECO:0000256" key="7">
    <source>
        <dbReference type="ARBA" id="ARBA00022987"/>
    </source>
</evidence>
<dbReference type="Gene3D" id="3.40.50.300">
    <property type="entry name" value="P-loop containing nucleotide triphosphate hydrolases"/>
    <property type="match status" value="1"/>
</dbReference>
<dbReference type="PANTHER" id="PTHR42759:SF1">
    <property type="entry name" value="MAGNESIUM-CHELATASE SUBUNIT CHLD"/>
    <property type="match status" value="1"/>
</dbReference>
<dbReference type="GO" id="GO:0016887">
    <property type="term" value="F:ATP hydrolysis activity"/>
    <property type="evidence" value="ECO:0007669"/>
    <property type="project" value="InterPro"/>
</dbReference>
<dbReference type="Proteomes" id="UP000031829">
    <property type="component" value="Chromosome"/>
</dbReference>
<evidence type="ECO:0000256" key="5">
    <source>
        <dbReference type="ARBA" id="ARBA00022801"/>
    </source>
</evidence>
<dbReference type="InterPro" id="IPR011704">
    <property type="entry name" value="ATPase_dyneun-rel_AAA"/>
</dbReference>
<comment type="similarity">
    <text evidence="2">Belongs to the CbbQ/NirQ/NorQ/GpvN family.</text>
</comment>